<protein>
    <submittedName>
        <fullName evidence="2">Acriflavin resistance protein</fullName>
    </submittedName>
</protein>
<dbReference type="InterPro" id="IPR027463">
    <property type="entry name" value="AcrB_DN_DC_subdom"/>
</dbReference>
<evidence type="ECO:0000313" key="2">
    <source>
        <dbReference type="EMBL" id="VAW63408.1"/>
    </source>
</evidence>
<reference evidence="2" key="1">
    <citation type="submission" date="2018-06" db="EMBL/GenBank/DDBJ databases">
        <authorList>
            <person name="Zhirakovskaya E."/>
        </authorList>
    </citation>
    <scope>NUCLEOTIDE SEQUENCE</scope>
</reference>
<dbReference type="Gene3D" id="3.30.2090.10">
    <property type="entry name" value="Multidrug efflux transporter AcrB TolC docking domain, DN and DC subdomains"/>
    <property type="match status" value="1"/>
</dbReference>
<dbReference type="SUPFAM" id="SSF82866">
    <property type="entry name" value="Multidrug efflux transporter AcrB transmembrane domain"/>
    <property type="match status" value="1"/>
</dbReference>
<feature type="transmembrane region" description="Helical" evidence="1">
    <location>
        <begin position="500"/>
        <end position="523"/>
    </location>
</feature>
<dbReference type="SUPFAM" id="SSF82714">
    <property type="entry name" value="Multidrug efflux transporter AcrB TolC docking domain, DN and DC subdomains"/>
    <property type="match status" value="1"/>
</dbReference>
<dbReference type="PANTHER" id="PTHR32063:SF16">
    <property type="entry name" value="CATION EFFLUX SYSTEM (ACRB_ACRD_ACRF FAMILY)"/>
    <property type="match status" value="1"/>
</dbReference>
<feature type="transmembrane region" description="Helical" evidence="1">
    <location>
        <begin position="36"/>
        <end position="54"/>
    </location>
</feature>
<feature type="non-terminal residue" evidence="2">
    <location>
        <position position="715"/>
    </location>
</feature>
<dbReference type="PANTHER" id="PTHR32063">
    <property type="match status" value="1"/>
</dbReference>
<feature type="transmembrane region" description="Helical" evidence="1">
    <location>
        <begin position="423"/>
        <end position="443"/>
    </location>
</feature>
<organism evidence="2">
    <name type="scientific">hydrothermal vent metagenome</name>
    <dbReference type="NCBI Taxonomy" id="652676"/>
    <lineage>
        <taxon>unclassified sequences</taxon>
        <taxon>metagenomes</taxon>
        <taxon>ecological metagenomes</taxon>
    </lineage>
</organism>
<name>A0A3B0X511_9ZZZZ</name>
<dbReference type="AlphaFoldDB" id="A0A3B0X511"/>
<sequence>MSNETNNNAQEKDIELDENNLGIAGRITRQFINSPVTPLLMAAFLIIGLIGLMFTPRQEDPKISVPMVDILIKYPGASAEQIANLAINPLERLISEIPGIRHVYSASQRGSGMVTAQFFVGEDLGESIVKVHDKIQSNIDAMPPGVSMPIVKPVGPDDVPVVTATIWSKDPTIDDSILRTLALDILQKLEQVPNSGKGFVVGGRAEQIRIEVSPERLNGFGISIQDVANTIRTANSELEAGNIEGGNRTFNVYTGAFLNNAQDVSNLVVAVRNGAPVYVRDIARVYQAPEETSKMVTYATGPAYEGTGKTTAGSQAVTIAVAKKIGTNGVTIAKELIAKLESLKGHLIPDNVEVSITRDYGKSANDKVNELLLALFEATVAVSILCLIGLGARAASVVIIVIPVVILMTVWAAWIIDYTIDRVSLFALVFTIGILVDDATVVVENIFRRWLEAGKTTTNIAIDAVREVGNPTIMATFSIIAALLAMGFVSGLMGPYMRPIPVLGSAAMFLSLIAAFIFVPWFAMRLRPDLEGLKKAEIREKKQIEIIGRFYVPIMKPLCHNKTKGYLFLFSLIFLTVMSCALFYTQSVTVKMLPFDNKPEFNVVINMPEGTALPVTANLAARMSDELQNIPEITAIQTYVGTASPFNFNGMVRHYYMRQLPWQADIQVMLLDKNDRQRLSHDIAVNAREILKPIADELGAKIQIVEMPPGPPVLQ</sequence>
<feature type="transmembrane region" description="Helical" evidence="1">
    <location>
        <begin position="371"/>
        <end position="391"/>
    </location>
</feature>
<feature type="transmembrane region" description="Helical" evidence="1">
    <location>
        <begin position="473"/>
        <end position="493"/>
    </location>
</feature>
<feature type="transmembrane region" description="Helical" evidence="1">
    <location>
        <begin position="565"/>
        <end position="584"/>
    </location>
</feature>
<keyword evidence="1" id="KW-0812">Transmembrane</keyword>
<dbReference type="GO" id="GO:0042910">
    <property type="term" value="F:xenobiotic transmembrane transporter activity"/>
    <property type="evidence" value="ECO:0007669"/>
    <property type="project" value="TreeGrafter"/>
</dbReference>
<gene>
    <name evidence="2" type="ORF">MNBD_GAMMA08-30</name>
</gene>
<keyword evidence="1" id="KW-1133">Transmembrane helix</keyword>
<dbReference type="Pfam" id="PF00873">
    <property type="entry name" value="ACR_tran"/>
    <property type="match status" value="1"/>
</dbReference>
<dbReference type="InterPro" id="IPR001036">
    <property type="entry name" value="Acrflvin-R"/>
</dbReference>
<dbReference type="GO" id="GO:0005886">
    <property type="term" value="C:plasma membrane"/>
    <property type="evidence" value="ECO:0007669"/>
    <property type="project" value="TreeGrafter"/>
</dbReference>
<evidence type="ECO:0000256" key="1">
    <source>
        <dbReference type="SAM" id="Phobius"/>
    </source>
</evidence>
<accession>A0A3B0X511</accession>
<dbReference type="Gene3D" id="1.20.1640.10">
    <property type="entry name" value="Multidrug efflux transporter AcrB transmembrane domain"/>
    <property type="match status" value="2"/>
</dbReference>
<dbReference type="Gene3D" id="3.30.70.1430">
    <property type="entry name" value="Multidrug efflux transporter AcrB pore domain"/>
    <property type="match status" value="2"/>
</dbReference>
<dbReference type="SUPFAM" id="SSF82693">
    <property type="entry name" value="Multidrug efflux transporter AcrB pore domain, PN1, PN2, PC1 and PC2 subdomains"/>
    <property type="match status" value="3"/>
</dbReference>
<dbReference type="Gene3D" id="3.30.70.1320">
    <property type="entry name" value="Multidrug efflux transporter AcrB pore domain like"/>
    <property type="match status" value="1"/>
</dbReference>
<keyword evidence="1" id="KW-0472">Membrane</keyword>
<feature type="transmembrane region" description="Helical" evidence="1">
    <location>
        <begin position="397"/>
        <end position="416"/>
    </location>
</feature>
<dbReference type="EMBL" id="UOFH01000249">
    <property type="protein sequence ID" value="VAW63408.1"/>
    <property type="molecule type" value="Genomic_DNA"/>
</dbReference>
<dbReference type="PRINTS" id="PR00702">
    <property type="entry name" value="ACRIFLAVINRP"/>
</dbReference>
<proteinExistence type="predicted"/>